<feature type="compositionally biased region" description="Basic and acidic residues" evidence="1">
    <location>
        <begin position="295"/>
        <end position="307"/>
    </location>
</feature>
<evidence type="ECO:0000313" key="2">
    <source>
        <dbReference type="EMBL" id="EMF12438.1"/>
    </source>
</evidence>
<feature type="compositionally biased region" description="Gly residues" evidence="1">
    <location>
        <begin position="32"/>
        <end position="42"/>
    </location>
</feature>
<feature type="region of interest" description="Disordered" evidence="1">
    <location>
        <begin position="152"/>
        <end position="172"/>
    </location>
</feature>
<keyword evidence="3" id="KW-1185">Reference proteome</keyword>
<dbReference type="Proteomes" id="UP000016931">
    <property type="component" value="Unassembled WGS sequence"/>
</dbReference>
<dbReference type="AlphaFoldDB" id="M3CF71"/>
<reference evidence="2 3" key="1">
    <citation type="journal article" date="2012" name="PLoS Pathog.">
        <title>Diverse lifestyles and strategies of plant pathogenesis encoded in the genomes of eighteen Dothideomycetes fungi.</title>
        <authorList>
            <person name="Ohm R.A."/>
            <person name="Feau N."/>
            <person name="Henrissat B."/>
            <person name="Schoch C.L."/>
            <person name="Horwitz B.A."/>
            <person name="Barry K.W."/>
            <person name="Condon B.J."/>
            <person name="Copeland A.C."/>
            <person name="Dhillon B."/>
            <person name="Glaser F."/>
            <person name="Hesse C.N."/>
            <person name="Kosti I."/>
            <person name="LaButti K."/>
            <person name="Lindquist E.A."/>
            <person name="Lucas S."/>
            <person name="Salamov A.A."/>
            <person name="Bradshaw R.E."/>
            <person name="Ciuffetti L."/>
            <person name="Hamelin R.C."/>
            <person name="Kema G.H.J."/>
            <person name="Lawrence C."/>
            <person name="Scott J.A."/>
            <person name="Spatafora J.W."/>
            <person name="Turgeon B.G."/>
            <person name="de Wit P.J.G.M."/>
            <person name="Zhong S."/>
            <person name="Goodwin S.B."/>
            <person name="Grigoriev I.V."/>
        </authorList>
    </citation>
    <scope>NUCLEOTIDE SEQUENCE [LARGE SCALE GENOMIC DNA]</scope>
    <source>
        <strain evidence="2 3">SO2202</strain>
    </source>
</reference>
<feature type="region of interest" description="Disordered" evidence="1">
    <location>
        <begin position="1022"/>
        <end position="1047"/>
    </location>
</feature>
<evidence type="ECO:0000313" key="3">
    <source>
        <dbReference type="Proteomes" id="UP000016931"/>
    </source>
</evidence>
<feature type="compositionally biased region" description="Polar residues" evidence="1">
    <location>
        <begin position="335"/>
        <end position="355"/>
    </location>
</feature>
<gene>
    <name evidence="2" type="ORF">SEPMUDRAFT_107956</name>
</gene>
<dbReference type="OrthoDB" id="3643641at2759"/>
<feature type="region of interest" description="Disordered" evidence="1">
    <location>
        <begin position="794"/>
        <end position="825"/>
    </location>
</feature>
<name>M3CF71_SPHMS</name>
<feature type="compositionally biased region" description="Polar residues" evidence="1">
    <location>
        <begin position="804"/>
        <end position="816"/>
    </location>
</feature>
<sequence length="1047" mass="114315">MSQHRDANMFDEDEQMTMPKRSARRASVAVGTGVGVGGGGGHAVTNRDADVSFKAREVVDAYAGHTAPAAPGSARQSYLQVSEPTTRTSNPKGKQSFDPRLYENRYGDAVGAAGHTRRHTVARSMSTKDRAAVQSHLQSAAAKPAVRGLAPLLSEDPLAPGPQSIEENGPATPEDIQHWLVDVRATILSRMGDRVMLDGNTAAQSSGIAARHAIPGNEDAHVHQQYDEQNLAATMPMSPGHSAPMNQQQFFSHLRRQAEQVVMAAVSCDIPDDIAAQELHDLWVAMSDTDATDTDAEKVRTEKDVKPRSRPALAVRKQSFLQVTSPEEEDDPTMTGCSWNAQSRRGQQSCSQKNGNACRISSREPDTEQFPMPTRSGPSSLQPYRRALSPPPENWLTEDPRKDSLTMAANGTPKAAREQREYQDEPSTTAKRSADVLARLYSTKTTSWQAKQKPSLGPYSASAAMSQPRWSAVGRPGPSSSRVPRGRPDTAMARAMNTDEKRLMRSRSRSTVRRRRRTASADSSISTKPGSCRREYQPLSARADRSTSRVPPPRARDPPSTAHPKLRQSTFARSLRPDPFGPKPEVSTRMSDRNNASIRAARQATDAYPGATSRRAPLETRDSLSSPRTDIRKGPDATIARESTPKVPCWERLSQQPTTSWSSKGKAPIRNDDHQRHLRSDRHDRQRSIHANPKPTGTARISVVGEDFVTAMEGKVCDKSFDAQKYNVDDDFGGRTRQDSGRRAVAPGVTDQYRHAQPPASSQDLDLPLPIDRDGSRTSFHEDIGWVFSSTGQRHLAGHASPNDAPSVQARTSCSSIAGGLPSPEQLQSMADQATGSRGKQPVSARSVGPAGVHFAEYSSDMEFREPPTLIAKTRNAIDKIMAPLNKIGNSFKGNKVPGRPRRGSTGSLVEDFAGTPSRLADGLMFAGNPVISHANSLRPEHNPSVLRTRTTRTNISNCQPQNARAPSSGSRGTTYPAFRAPLATHIEEAEEEPRPAITPSTAVYELPDTNIEPDLHSRLRAAEAHLRELQESAAQRSRTQHGQRRR</sequence>
<feature type="region of interest" description="Disordered" evidence="1">
    <location>
        <begin position="290"/>
        <end position="433"/>
    </location>
</feature>
<protein>
    <submittedName>
        <fullName evidence="2">Uncharacterized protein</fullName>
    </submittedName>
</protein>
<proteinExistence type="predicted"/>
<dbReference type="EMBL" id="KB456264">
    <property type="protein sequence ID" value="EMF12438.1"/>
    <property type="molecule type" value="Genomic_DNA"/>
</dbReference>
<organism evidence="2 3">
    <name type="scientific">Sphaerulina musiva (strain SO2202)</name>
    <name type="common">Poplar stem canker fungus</name>
    <name type="synonym">Septoria musiva</name>
    <dbReference type="NCBI Taxonomy" id="692275"/>
    <lineage>
        <taxon>Eukaryota</taxon>
        <taxon>Fungi</taxon>
        <taxon>Dikarya</taxon>
        <taxon>Ascomycota</taxon>
        <taxon>Pezizomycotina</taxon>
        <taxon>Dothideomycetes</taxon>
        <taxon>Dothideomycetidae</taxon>
        <taxon>Mycosphaerellales</taxon>
        <taxon>Mycosphaerellaceae</taxon>
        <taxon>Sphaerulina</taxon>
    </lineage>
</organism>
<feature type="compositionally biased region" description="Polar residues" evidence="1">
    <location>
        <begin position="74"/>
        <end position="93"/>
    </location>
</feature>
<evidence type="ECO:0000256" key="1">
    <source>
        <dbReference type="SAM" id="MobiDB-lite"/>
    </source>
</evidence>
<dbReference type="HOGENOM" id="CLU_291543_0_0_1"/>
<feature type="region of interest" description="Disordered" evidence="1">
    <location>
        <begin position="726"/>
        <end position="769"/>
    </location>
</feature>
<feature type="compositionally biased region" description="Basic and acidic residues" evidence="1">
    <location>
        <begin position="732"/>
        <end position="742"/>
    </location>
</feature>
<feature type="region of interest" description="Disordered" evidence="1">
    <location>
        <begin position="66"/>
        <end position="100"/>
    </location>
</feature>
<dbReference type="GeneID" id="27897845"/>
<feature type="region of interest" description="Disordered" evidence="1">
    <location>
        <begin position="1"/>
        <end position="42"/>
    </location>
</feature>
<feature type="compositionally biased region" description="Polar residues" evidence="1">
    <location>
        <begin position="653"/>
        <end position="663"/>
    </location>
</feature>
<accession>M3CF71</accession>
<feature type="compositionally biased region" description="Basic and acidic residues" evidence="1">
    <location>
        <begin position="532"/>
        <end position="547"/>
    </location>
</feature>
<feature type="compositionally biased region" description="Basic and acidic residues" evidence="1">
    <location>
        <begin position="1022"/>
        <end position="1031"/>
    </location>
</feature>
<feature type="compositionally biased region" description="Basic residues" evidence="1">
    <location>
        <begin position="504"/>
        <end position="518"/>
    </location>
</feature>
<dbReference type="RefSeq" id="XP_016760559.1">
    <property type="nucleotide sequence ID" value="XM_016900708.1"/>
</dbReference>
<feature type="region of interest" description="Disordered" evidence="1">
    <location>
        <begin position="445"/>
        <end position="698"/>
    </location>
</feature>